<protein>
    <submittedName>
        <fullName evidence="1">Uncharacterized protein</fullName>
    </submittedName>
</protein>
<dbReference type="EMBL" id="JXTB01000538">
    <property type="protein sequence ID" value="PON37225.1"/>
    <property type="molecule type" value="Genomic_DNA"/>
</dbReference>
<evidence type="ECO:0000313" key="1">
    <source>
        <dbReference type="EMBL" id="PON37225.1"/>
    </source>
</evidence>
<evidence type="ECO:0000313" key="2">
    <source>
        <dbReference type="Proteomes" id="UP000237105"/>
    </source>
</evidence>
<dbReference type="STRING" id="3476.A0A2P5AL10"/>
<keyword evidence="2" id="KW-1185">Reference proteome</keyword>
<dbReference type="OrthoDB" id="1732854at2759"/>
<reference evidence="2" key="1">
    <citation type="submission" date="2016-06" db="EMBL/GenBank/DDBJ databases">
        <title>Parallel loss of symbiosis genes in relatives of nitrogen-fixing non-legume Parasponia.</title>
        <authorList>
            <person name="Van Velzen R."/>
            <person name="Holmer R."/>
            <person name="Bu F."/>
            <person name="Rutten L."/>
            <person name="Van Zeijl A."/>
            <person name="Liu W."/>
            <person name="Santuari L."/>
            <person name="Cao Q."/>
            <person name="Sharma T."/>
            <person name="Shen D."/>
            <person name="Roswanjaya Y."/>
            <person name="Wardhani T."/>
            <person name="Kalhor M.S."/>
            <person name="Jansen J."/>
            <person name="Van den Hoogen J."/>
            <person name="Gungor B."/>
            <person name="Hartog M."/>
            <person name="Hontelez J."/>
            <person name="Verver J."/>
            <person name="Yang W.-C."/>
            <person name="Schijlen E."/>
            <person name="Repin R."/>
            <person name="Schilthuizen M."/>
            <person name="Schranz E."/>
            <person name="Heidstra R."/>
            <person name="Miyata K."/>
            <person name="Fedorova E."/>
            <person name="Kohlen W."/>
            <person name="Bisseling T."/>
            <person name="Smit S."/>
            <person name="Geurts R."/>
        </authorList>
    </citation>
    <scope>NUCLEOTIDE SEQUENCE [LARGE SCALE GENOMIC DNA]</scope>
    <source>
        <strain evidence="2">cv. WU1-14</strain>
    </source>
</reference>
<organism evidence="1 2">
    <name type="scientific">Parasponia andersonii</name>
    <name type="common">Sponia andersonii</name>
    <dbReference type="NCBI Taxonomy" id="3476"/>
    <lineage>
        <taxon>Eukaryota</taxon>
        <taxon>Viridiplantae</taxon>
        <taxon>Streptophyta</taxon>
        <taxon>Embryophyta</taxon>
        <taxon>Tracheophyta</taxon>
        <taxon>Spermatophyta</taxon>
        <taxon>Magnoliopsida</taxon>
        <taxon>eudicotyledons</taxon>
        <taxon>Gunneridae</taxon>
        <taxon>Pentapetalae</taxon>
        <taxon>rosids</taxon>
        <taxon>fabids</taxon>
        <taxon>Rosales</taxon>
        <taxon>Cannabaceae</taxon>
        <taxon>Parasponia</taxon>
    </lineage>
</organism>
<accession>A0A2P5AL10</accession>
<name>A0A2P5AL10_PARAD</name>
<sequence>MMGLLLKDLLAWALLEVNLRRLHLQNMLCFVTKQINDYSVDRQIDAVCLELSDVLPVDDESRNDENKVSRDDFSNVISSPAMFHLITSSRILVAASSSESTKAVEGKAGSEAHVQEVLVSGDADKAELEVKVTGESYLLGKTILEFRKSLQVLF</sequence>
<dbReference type="AlphaFoldDB" id="A0A2P5AL10"/>
<proteinExistence type="predicted"/>
<comment type="caution">
    <text evidence="1">The sequence shown here is derived from an EMBL/GenBank/DDBJ whole genome shotgun (WGS) entry which is preliminary data.</text>
</comment>
<gene>
    <name evidence="1" type="ORF">PanWU01x14_322030</name>
</gene>
<dbReference type="Proteomes" id="UP000237105">
    <property type="component" value="Unassembled WGS sequence"/>
</dbReference>